<proteinExistence type="inferred from homology"/>
<dbReference type="InterPro" id="IPR002195">
    <property type="entry name" value="Dihydroorotase_CS"/>
</dbReference>
<dbReference type="Proteomes" id="UP000528457">
    <property type="component" value="Unassembled WGS sequence"/>
</dbReference>
<dbReference type="Gene3D" id="3.20.20.140">
    <property type="entry name" value="Metal-dependent hydrolases"/>
    <property type="match status" value="1"/>
</dbReference>
<keyword evidence="8" id="KW-1185">Reference proteome</keyword>
<comment type="similarity">
    <text evidence="3">Belongs to the metallo-dependent hydrolases superfamily. DHOase family. Class I DHOase subfamily.</text>
</comment>
<dbReference type="GO" id="GO:0004151">
    <property type="term" value="F:dihydroorotase activity"/>
    <property type="evidence" value="ECO:0007669"/>
    <property type="project" value="UniProtKB-EC"/>
</dbReference>
<dbReference type="NCBIfam" id="TIGR00857">
    <property type="entry name" value="pyrC_multi"/>
    <property type="match status" value="1"/>
</dbReference>
<dbReference type="RefSeq" id="WP_243749494.1">
    <property type="nucleotide sequence ID" value="NZ_JAAONY010000002.1"/>
</dbReference>
<dbReference type="InterPro" id="IPR011059">
    <property type="entry name" value="Metal-dep_hydrolase_composite"/>
</dbReference>
<dbReference type="SUPFAM" id="SSF51556">
    <property type="entry name" value="Metallo-dependent hydrolases"/>
    <property type="match status" value="1"/>
</dbReference>
<evidence type="ECO:0000256" key="5">
    <source>
        <dbReference type="ARBA" id="ARBA00022801"/>
    </source>
</evidence>
<comment type="function">
    <text evidence="2">Catalyzes the reversible cyclization of carbamoyl aspartate to dihydroorotate.</text>
</comment>
<feature type="domain" description="Amidohydrolase-related" evidence="6">
    <location>
        <begin position="65"/>
        <end position="433"/>
    </location>
</feature>
<evidence type="ECO:0000313" key="7">
    <source>
        <dbReference type="EMBL" id="MBB6522236.1"/>
    </source>
</evidence>
<dbReference type="AlphaFoldDB" id="A0A7X0JVL2"/>
<evidence type="ECO:0000256" key="3">
    <source>
        <dbReference type="ARBA" id="ARBA00010286"/>
    </source>
</evidence>
<dbReference type="InterPro" id="IPR032466">
    <property type="entry name" value="Metal_Hydrolase"/>
</dbReference>
<organism evidence="7 8">
    <name type="scientific">Pseudoteredinibacter isoporae</name>
    <dbReference type="NCBI Taxonomy" id="570281"/>
    <lineage>
        <taxon>Bacteria</taxon>
        <taxon>Pseudomonadati</taxon>
        <taxon>Pseudomonadota</taxon>
        <taxon>Gammaproteobacteria</taxon>
        <taxon>Cellvibrionales</taxon>
        <taxon>Cellvibrionaceae</taxon>
        <taxon>Pseudoteredinibacter</taxon>
    </lineage>
</organism>
<dbReference type="CDD" id="cd01318">
    <property type="entry name" value="DHOase_IIb"/>
    <property type="match status" value="1"/>
</dbReference>
<dbReference type="Pfam" id="PF01979">
    <property type="entry name" value="Amidohydro_1"/>
    <property type="match status" value="1"/>
</dbReference>
<dbReference type="GO" id="GO:0006145">
    <property type="term" value="P:purine nucleobase catabolic process"/>
    <property type="evidence" value="ECO:0007669"/>
    <property type="project" value="TreeGrafter"/>
</dbReference>
<keyword evidence="4" id="KW-0479">Metal-binding</keyword>
<dbReference type="Gene3D" id="2.30.40.10">
    <property type="entry name" value="Urease, subunit C, domain 1"/>
    <property type="match status" value="1"/>
</dbReference>
<reference evidence="7 8" key="1">
    <citation type="submission" date="2020-08" db="EMBL/GenBank/DDBJ databases">
        <title>Genomic Encyclopedia of Type Strains, Phase IV (KMG-IV): sequencing the most valuable type-strain genomes for metagenomic binning, comparative biology and taxonomic classification.</title>
        <authorList>
            <person name="Goeker M."/>
        </authorList>
    </citation>
    <scope>NUCLEOTIDE SEQUENCE [LARGE SCALE GENOMIC DNA]</scope>
    <source>
        <strain evidence="7 8">DSM 22368</strain>
    </source>
</reference>
<dbReference type="InterPro" id="IPR006680">
    <property type="entry name" value="Amidohydro-rel"/>
</dbReference>
<gene>
    <name evidence="7" type="ORF">HNR48_002521</name>
</gene>
<dbReference type="EC" id="3.5.2.3" evidence="7"/>
<protein>
    <submittedName>
        <fullName evidence="7">Dihydroorotase</fullName>
        <ecNumber evidence="7">3.5.2.3</ecNumber>
    </submittedName>
</protein>
<evidence type="ECO:0000313" key="8">
    <source>
        <dbReference type="Proteomes" id="UP000528457"/>
    </source>
</evidence>
<evidence type="ECO:0000256" key="1">
    <source>
        <dbReference type="ARBA" id="ARBA00001947"/>
    </source>
</evidence>
<keyword evidence="5 7" id="KW-0378">Hydrolase</keyword>
<dbReference type="InterPro" id="IPR050138">
    <property type="entry name" value="DHOase/Allantoinase_Hydrolase"/>
</dbReference>
<dbReference type="GO" id="GO:0046872">
    <property type="term" value="F:metal ion binding"/>
    <property type="evidence" value="ECO:0007669"/>
    <property type="project" value="UniProtKB-KW"/>
</dbReference>
<sequence>MMTNNEEFLKRLNNKDADLIVSGGQVMTCNGLQQADVVCLEGRIVALDASGWNTKETIQAEGLHVLPGVIDSQVHFREPGMPQKENLEAGTRGAVLGGVTAIFEMPNTQPLTLHEADLQEKLDRAEGRAWCDYAFYMGGSAVNAHQLAELERLPGCAGVKVFMGSSFGDLLADEDAVLRDILSSGRRRVSIHAEDEQRLLARKPLVEASKDVRDHPLWRDEESALRATRRIVSLAAEQGRRLHLLHITTAQEIDFLAQHKARVTVEVTPHHLSMAAPECYERLGSLAQMNPPVRDKHHQQALWRGIENGVVDVIGSDHAPHTLEEKSRPYPQSPSGMTGVQTLLPLMLNHLAEGRLSLTRLVDLTSAGPARVFGIARKGRIALGYDADLTLVDLSARREISNDWIASVSGWTPYDGLTVTGWPIATVIRGRTVMREDELFGDAQGQAIEFWEGR</sequence>
<dbReference type="InParanoid" id="A0A7X0JVL2"/>
<dbReference type="EMBL" id="JACHHT010000002">
    <property type="protein sequence ID" value="MBB6522236.1"/>
    <property type="molecule type" value="Genomic_DNA"/>
</dbReference>
<dbReference type="FunCoup" id="A0A7X0JVL2">
    <property type="interactions" value="556"/>
</dbReference>
<comment type="caution">
    <text evidence="7">The sequence shown here is derived from an EMBL/GenBank/DDBJ whole genome shotgun (WGS) entry which is preliminary data.</text>
</comment>
<evidence type="ECO:0000256" key="4">
    <source>
        <dbReference type="ARBA" id="ARBA00022723"/>
    </source>
</evidence>
<dbReference type="GO" id="GO:0005737">
    <property type="term" value="C:cytoplasm"/>
    <property type="evidence" value="ECO:0007669"/>
    <property type="project" value="TreeGrafter"/>
</dbReference>
<dbReference type="PANTHER" id="PTHR43668:SF4">
    <property type="entry name" value="ALLANTOINASE"/>
    <property type="match status" value="1"/>
</dbReference>
<dbReference type="SUPFAM" id="SSF51338">
    <property type="entry name" value="Composite domain of metallo-dependent hydrolases"/>
    <property type="match status" value="1"/>
</dbReference>
<evidence type="ECO:0000256" key="2">
    <source>
        <dbReference type="ARBA" id="ARBA00002368"/>
    </source>
</evidence>
<dbReference type="PANTHER" id="PTHR43668">
    <property type="entry name" value="ALLANTOINASE"/>
    <property type="match status" value="1"/>
</dbReference>
<accession>A0A7X0JVL2</accession>
<dbReference type="PROSITE" id="PS00483">
    <property type="entry name" value="DIHYDROOROTASE_2"/>
    <property type="match status" value="1"/>
</dbReference>
<evidence type="ECO:0000259" key="6">
    <source>
        <dbReference type="Pfam" id="PF01979"/>
    </source>
</evidence>
<dbReference type="GO" id="GO:0004038">
    <property type="term" value="F:allantoinase activity"/>
    <property type="evidence" value="ECO:0007669"/>
    <property type="project" value="TreeGrafter"/>
</dbReference>
<comment type="cofactor">
    <cofactor evidence="1">
        <name>Zn(2+)</name>
        <dbReference type="ChEBI" id="CHEBI:29105"/>
    </cofactor>
</comment>
<name>A0A7X0JVL2_9GAMM</name>
<dbReference type="NCBIfam" id="NF006559">
    <property type="entry name" value="PRK09060.1"/>
    <property type="match status" value="1"/>
</dbReference>